<evidence type="ECO:0000256" key="7">
    <source>
        <dbReference type="ARBA" id="ARBA00022840"/>
    </source>
</evidence>
<dbReference type="STRING" id="1754191.A0A1Y1V3M6"/>
<keyword evidence="7" id="KW-0067">ATP-binding</keyword>
<keyword evidence="2" id="KW-0723">Serine/threonine-protein kinase</keyword>
<dbReference type="OrthoDB" id="1732493at2759"/>
<evidence type="ECO:0000256" key="5">
    <source>
        <dbReference type="ARBA" id="ARBA00022741"/>
    </source>
</evidence>
<keyword evidence="10" id="KW-0132">Cell division</keyword>
<keyword evidence="5" id="KW-0547">Nucleotide-binding</keyword>
<evidence type="ECO:0000256" key="1">
    <source>
        <dbReference type="ARBA" id="ARBA00006485"/>
    </source>
</evidence>
<reference evidence="10 11" key="1">
    <citation type="submission" date="2016-08" db="EMBL/GenBank/DDBJ databases">
        <title>Genomes of anaerobic fungi encode conserved fungal cellulosomes for biomass hydrolysis.</title>
        <authorList>
            <consortium name="DOE Joint Genome Institute"/>
            <person name="Haitjema C.H."/>
            <person name="Gilmore S.P."/>
            <person name="Henske J.K."/>
            <person name="Solomon K.V."/>
            <person name="De Groot R."/>
            <person name="Kuo A."/>
            <person name="Mondo S.J."/>
            <person name="Salamov A.A."/>
            <person name="Labutti K."/>
            <person name="Zhao Z."/>
            <person name="Chiniquy J."/>
            <person name="Barry K."/>
            <person name="Brewer H.M."/>
            <person name="Purvine S.O."/>
            <person name="Wright A.T."/>
            <person name="Boxma B."/>
            <person name="Van Alen T."/>
            <person name="Hackstein J.H."/>
            <person name="Baker S.E."/>
            <person name="Grigoriev I.V."/>
            <person name="O'Malley M.A."/>
        </authorList>
    </citation>
    <scope>NUCLEOTIDE SEQUENCE [LARGE SCALE GENOMIC DNA]</scope>
    <source>
        <strain evidence="11">finn</strain>
    </source>
</reference>
<accession>A0A1Y1V3M6</accession>
<reference evidence="10 11" key="2">
    <citation type="submission" date="2016-08" db="EMBL/GenBank/DDBJ databases">
        <title>Pervasive Adenine N6-methylation of Active Genes in Fungi.</title>
        <authorList>
            <consortium name="DOE Joint Genome Institute"/>
            <person name="Mondo S.J."/>
            <person name="Dannebaum R.O."/>
            <person name="Kuo R.C."/>
            <person name="Labutti K."/>
            <person name="Haridas S."/>
            <person name="Kuo A."/>
            <person name="Salamov A."/>
            <person name="Ahrendt S.R."/>
            <person name="Lipzen A."/>
            <person name="Sullivan W."/>
            <person name="Andreopoulos W.B."/>
            <person name="Clum A."/>
            <person name="Lindquist E."/>
            <person name="Daum C."/>
            <person name="Ramamoorthy G.K."/>
            <person name="Gryganskyi A."/>
            <person name="Culley D."/>
            <person name="Magnuson J.K."/>
            <person name="James T.Y."/>
            <person name="O'Malley M.A."/>
            <person name="Stajich J.E."/>
            <person name="Spatafora J.W."/>
            <person name="Visel A."/>
            <person name="Grigoriev I.V."/>
        </authorList>
    </citation>
    <scope>NUCLEOTIDE SEQUENCE [LARGE SCALE GENOMIC DNA]</scope>
    <source>
        <strain evidence="11">finn</strain>
    </source>
</reference>
<feature type="region of interest" description="Disordered" evidence="8">
    <location>
        <begin position="1"/>
        <end position="34"/>
    </location>
</feature>
<dbReference type="PROSITE" id="PS50011">
    <property type="entry name" value="PROTEIN_KINASE_DOM"/>
    <property type="match status" value="1"/>
</dbReference>
<evidence type="ECO:0000259" key="9">
    <source>
        <dbReference type="PROSITE" id="PS50011"/>
    </source>
</evidence>
<dbReference type="GO" id="GO:0080090">
    <property type="term" value="P:regulation of primary metabolic process"/>
    <property type="evidence" value="ECO:0007669"/>
    <property type="project" value="UniProtKB-ARBA"/>
</dbReference>
<evidence type="ECO:0000313" key="10">
    <source>
        <dbReference type="EMBL" id="ORX46399.1"/>
    </source>
</evidence>
<dbReference type="AlphaFoldDB" id="A0A1Y1V3M6"/>
<dbReference type="GO" id="GO:2001178">
    <property type="term" value="P:positive regulation of mediator complex assembly"/>
    <property type="evidence" value="ECO:0007669"/>
    <property type="project" value="EnsemblFungi"/>
</dbReference>
<evidence type="ECO:0000256" key="6">
    <source>
        <dbReference type="ARBA" id="ARBA00022777"/>
    </source>
</evidence>
<dbReference type="GO" id="GO:0004693">
    <property type="term" value="F:cyclin-dependent protein serine/threonine kinase activity"/>
    <property type="evidence" value="ECO:0007669"/>
    <property type="project" value="EnsemblFungi"/>
</dbReference>
<dbReference type="Gene3D" id="3.30.200.20">
    <property type="entry name" value="Phosphorylase Kinase, domain 1"/>
    <property type="match status" value="1"/>
</dbReference>
<comment type="similarity">
    <text evidence="1">Belongs to the protein kinase superfamily. CMGC Ser/Thr protein kinase family. CDC2/CDKX subfamily.</text>
</comment>
<dbReference type="Pfam" id="PF00069">
    <property type="entry name" value="Pkinase"/>
    <property type="match status" value="1"/>
</dbReference>
<dbReference type="SMART" id="SM00220">
    <property type="entry name" value="S_TKc"/>
    <property type="match status" value="1"/>
</dbReference>
<keyword evidence="4" id="KW-0808">Transferase</keyword>
<dbReference type="GO" id="GO:0000785">
    <property type="term" value="C:chromatin"/>
    <property type="evidence" value="ECO:0007669"/>
    <property type="project" value="EnsemblFungi"/>
</dbReference>
<dbReference type="Proteomes" id="UP000193719">
    <property type="component" value="Unassembled WGS sequence"/>
</dbReference>
<dbReference type="PANTHER" id="PTHR24056:SF107">
    <property type="entry name" value="CYCLIN-DEPENDENT KINASE 11A-RELATED"/>
    <property type="match status" value="1"/>
</dbReference>
<keyword evidence="6" id="KW-0418">Kinase</keyword>
<keyword evidence="3" id="KW-0597">Phosphoprotein</keyword>
<dbReference type="EMBL" id="MCFH01000035">
    <property type="protein sequence ID" value="ORX46399.1"/>
    <property type="molecule type" value="Genomic_DNA"/>
</dbReference>
<dbReference type="CDD" id="cd07843">
    <property type="entry name" value="STKc_CDC2L1"/>
    <property type="match status" value="1"/>
</dbReference>
<dbReference type="GO" id="GO:0000307">
    <property type="term" value="C:cyclin-dependent protein kinase holoenzyme complex"/>
    <property type="evidence" value="ECO:0007669"/>
    <property type="project" value="EnsemblFungi"/>
</dbReference>
<evidence type="ECO:0000256" key="8">
    <source>
        <dbReference type="SAM" id="MobiDB-lite"/>
    </source>
</evidence>
<dbReference type="GO" id="GO:0051301">
    <property type="term" value="P:cell division"/>
    <property type="evidence" value="ECO:0007669"/>
    <property type="project" value="UniProtKB-KW"/>
</dbReference>
<proteinExistence type="inferred from homology"/>
<dbReference type="FunFam" id="3.30.200.20:FF:000172">
    <property type="entry name" value="cyclin-dependent kinase G-2 isoform X1"/>
    <property type="match status" value="1"/>
</dbReference>
<evidence type="ECO:0000313" key="11">
    <source>
        <dbReference type="Proteomes" id="UP000193719"/>
    </source>
</evidence>
<dbReference type="GO" id="GO:0005524">
    <property type="term" value="F:ATP binding"/>
    <property type="evidence" value="ECO:0007669"/>
    <property type="project" value="UniProtKB-KW"/>
</dbReference>
<dbReference type="FunFam" id="1.10.510.10:FF:000211">
    <property type="entry name" value="Cyclin-dependent kinase G-2"/>
    <property type="match status" value="1"/>
</dbReference>
<feature type="compositionally biased region" description="Low complexity" evidence="8">
    <location>
        <begin position="24"/>
        <end position="34"/>
    </location>
</feature>
<dbReference type="Gene3D" id="1.10.510.10">
    <property type="entry name" value="Transferase(Phosphotransferase) domain 1"/>
    <property type="match status" value="1"/>
</dbReference>
<comment type="caution">
    <text evidence="10">The sequence shown here is derived from an EMBL/GenBank/DDBJ whole genome shotgun (WGS) entry which is preliminary data.</text>
</comment>
<dbReference type="PROSITE" id="PS00108">
    <property type="entry name" value="PROTEIN_KINASE_ST"/>
    <property type="match status" value="1"/>
</dbReference>
<dbReference type="InterPro" id="IPR011009">
    <property type="entry name" value="Kinase-like_dom_sf"/>
</dbReference>
<dbReference type="InterPro" id="IPR008271">
    <property type="entry name" value="Ser/Thr_kinase_AS"/>
</dbReference>
<dbReference type="PANTHER" id="PTHR24056">
    <property type="entry name" value="CELL DIVISION PROTEIN KINASE"/>
    <property type="match status" value="1"/>
</dbReference>
<evidence type="ECO:0000256" key="2">
    <source>
        <dbReference type="ARBA" id="ARBA00022527"/>
    </source>
</evidence>
<evidence type="ECO:0000256" key="4">
    <source>
        <dbReference type="ARBA" id="ARBA00022679"/>
    </source>
</evidence>
<dbReference type="GO" id="GO:0010556">
    <property type="term" value="P:regulation of macromolecule biosynthetic process"/>
    <property type="evidence" value="ECO:0007669"/>
    <property type="project" value="UniProtKB-ARBA"/>
</dbReference>
<feature type="compositionally biased region" description="Polar residues" evidence="8">
    <location>
        <begin position="1"/>
        <end position="18"/>
    </location>
</feature>
<dbReference type="InterPro" id="IPR050108">
    <property type="entry name" value="CDK"/>
</dbReference>
<dbReference type="InterPro" id="IPR045267">
    <property type="entry name" value="CDK11/PITSLRE_STKc"/>
</dbReference>
<sequence>MGRSRSSSPVGSITSINEQDLPIEENNTNNYITTPPYPTAPALISCRSVDNYEKLNRIEEGAYGVVYRARDKETGEIIALKKLKLDKEKFGFPTTSLREIQMLLMAKHPNIVDVKEIAIGSDINKVFIAMEFVEHDLKSLMEEMEDPFLQSEIKTIMLQLLSAVALLHNYWIIHRDLKTSNILMNNKGQIKLADFGLARRFGSSMNKLTPLVVTLWYRAPELLLGEKNYTKAIDLWSIGCIFAELVNKAPLFPGTTEIEQINKIFKLLGTPNEKIWPGYEKLMSTKSFTFGNYKYNNIRSRFPFLSENGLDLMSKLLTYDPEKRITAEEALKHPYFKESPLPKDPSMFPTFPSKANGEKLVLLFLFKKRKRKF</sequence>
<dbReference type="SUPFAM" id="SSF56112">
    <property type="entry name" value="Protein kinase-like (PK-like)"/>
    <property type="match status" value="1"/>
</dbReference>
<protein>
    <submittedName>
        <fullName evidence="10">Putative cell division cycle 2</fullName>
    </submittedName>
</protein>
<keyword evidence="11" id="KW-1185">Reference proteome</keyword>
<gene>
    <name evidence="10" type="ORF">BCR36DRAFT_297700</name>
</gene>
<dbReference type="GO" id="GO:0007346">
    <property type="term" value="P:regulation of mitotic cell cycle"/>
    <property type="evidence" value="ECO:0007669"/>
    <property type="project" value="TreeGrafter"/>
</dbReference>
<name>A0A1Y1V3M6_9FUNG</name>
<dbReference type="GO" id="GO:0005634">
    <property type="term" value="C:nucleus"/>
    <property type="evidence" value="ECO:0007669"/>
    <property type="project" value="EnsemblFungi"/>
</dbReference>
<feature type="domain" description="Protein kinase" evidence="9">
    <location>
        <begin position="52"/>
        <end position="336"/>
    </location>
</feature>
<dbReference type="InterPro" id="IPR000719">
    <property type="entry name" value="Prot_kinase_dom"/>
</dbReference>
<keyword evidence="10" id="KW-0131">Cell cycle</keyword>
<organism evidence="10 11">
    <name type="scientific">Piromyces finnis</name>
    <dbReference type="NCBI Taxonomy" id="1754191"/>
    <lineage>
        <taxon>Eukaryota</taxon>
        <taxon>Fungi</taxon>
        <taxon>Fungi incertae sedis</taxon>
        <taxon>Chytridiomycota</taxon>
        <taxon>Chytridiomycota incertae sedis</taxon>
        <taxon>Neocallimastigomycetes</taxon>
        <taxon>Neocallimastigales</taxon>
        <taxon>Neocallimastigaceae</taxon>
        <taxon>Piromyces</taxon>
    </lineage>
</organism>
<evidence type="ECO:0000256" key="3">
    <source>
        <dbReference type="ARBA" id="ARBA00022553"/>
    </source>
</evidence>